<dbReference type="InterPro" id="IPR043709">
    <property type="entry name" value="DUF5649"/>
</dbReference>
<evidence type="ECO:0000313" key="6">
    <source>
        <dbReference type="Proteomes" id="UP000515873"/>
    </source>
</evidence>
<keyword evidence="6" id="KW-1185">Reference proteome</keyword>
<dbReference type="SMART" id="SM00912">
    <property type="entry name" value="Haemagg_act"/>
    <property type="match status" value="1"/>
</dbReference>
<evidence type="ECO:0000256" key="2">
    <source>
        <dbReference type="ARBA" id="ARBA00022525"/>
    </source>
</evidence>
<evidence type="ECO:0000259" key="4">
    <source>
        <dbReference type="SMART" id="SM00912"/>
    </source>
</evidence>
<dbReference type="InterPro" id="IPR012334">
    <property type="entry name" value="Pectin_lyas_fold"/>
</dbReference>
<dbReference type="Pfam" id="PF05860">
    <property type="entry name" value="TPS"/>
    <property type="match status" value="1"/>
</dbReference>
<dbReference type="InterPro" id="IPR008638">
    <property type="entry name" value="FhaB/CdiA-like_TPS"/>
</dbReference>
<protein>
    <submittedName>
        <fullName evidence="5">Filamentous hemagglutinin N-terminal domain-containing protein</fullName>
    </submittedName>
</protein>
<feature type="domain" description="Filamentous haemagglutinin FhaB/tRNA nuclease CdiA-like TPS" evidence="4">
    <location>
        <begin position="51"/>
        <end position="167"/>
    </location>
</feature>
<organism evidence="5 6">
    <name type="scientific">Dyella telluris</name>
    <dbReference type="NCBI Taxonomy" id="2763498"/>
    <lineage>
        <taxon>Bacteria</taxon>
        <taxon>Pseudomonadati</taxon>
        <taxon>Pseudomonadota</taxon>
        <taxon>Gammaproteobacteria</taxon>
        <taxon>Lysobacterales</taxon>
        <taxon>Rhodanobacteraceae</taxon>
        <taxon>Dyella</taxon>
    </lineage>
</organism>
<evidence type="ECO:0000256" key="3">
    <source>
        <dbReference type="ARBA" id="ARBA00022729"/>
    </source>
</evidence>
<dbReference type="SUPFAM" id="SSF51126">
    <property type="entry name" value="Pectin lyase-like"/>
    <property type="match status" value="1"/>
</dbReference>
<sequence>MNRMHDRTLRAASPSTSRLKHKLLPLSLSLLGIAAASLWPCGEAVAAGPAAGTLPTGGSIVSGVASVNTTGTTLTVTQSSAQLAMNWSSFDIAQGSTVSFMQPSANAIALNRIGIGSSSPTASQIFGNLSANGQLFLVNPAGIVFGSTASLNVGGLVASTLDMDPTTLAGGAQSFHLDASSLTGSVVNHGTITAATGGGVVLIGGGVNSDGMIVANGGHIFLDGADHATLDFDGNNLINVTLTGALSNGSGTAVSNAGTLESDGGMVVLQASATPGLFTQMVNNTGIVEANGVSNINGGVGGTVQLIGSGGAVANANTISANGATGAAAGNVAISSDQAVAAGGTIATTGLSGGGISLNGGSLALSGAVNAGASAVTLTSGAGIAQSGGSVVTAALLTGESIGGTTLSNSNMIQSVDNFTSHGGFTLNNGSALQVGTLSASNGAVALTTSGTGSDLTFTGNVSAQSLSLNSGGAVSQSGGVLTANSLSGSSVEGTTLGQANLINSLTGFSAKGFTLVNAGALDVTGSLSGTGNGNVSLTTTSGGLSIDGVVSGGANVSLTGAGSLTVNADVAASSTLNLVGSSITQTSGSITAPLLTGQSTSVTTLNSMGNSIFQLNSFSAGGFSLTNGGALTVAGPVISTGNISLSTSAGDLNVLGMVSGSNVGLTSGNNLALMSAVTARGTLDLQGQSITQTAGTLTANQLIGSSTGSASMAQYNAISSLGAFTSSGLSLANTGTLNVMGVVSSSGGISLTSKNGSLLLSGSLSGGLVALNASNGLVAQTGGGLSATTLAVSSQGDTTLTGGSNSITNLGNFRIGGALDLKNNGAIAQNGTLYVGGDTTLDATGNTITLGNGNQLTGAVSLAGGTSVINNAMPLNLGASTVSGNLSAITTGGAITQSGALSVSGTSSFNAAGGAITLGGSNQLQGAVSLAGGDTLINNVGPLIFGASTVTGALSASTGNASITQIGPLTVTGSSTFHAGTGAITLTGNNQMQGAVSLVGGNAAINNAAALTLGSSDILGSLAATTDNADISQSSGTSLNVSGASMFNAGSGSIALDNANNSLGMSVGLYGANVSATNLGSLNISSLGIGANGSLSLISTHGSLSLPSGSINTGSGDLVLKAGGGSLALPGNLAGGNVTLSSLNDLVLSSAVTATHTVSLTSSGGAISQNGNGLITADTLTGGSFGGTSLGLANQVAQLGGFSASSFAMGNGQTLTVTGPLSSAGDVGLTISHGDLKLNGAMDGANSTLMVQNGNLAVNGAVSVTNLSLSALAGTITEGAGGNIAVTGSLTGSSSGSTSLDQANNLAVLGSFTAGGFSLTNGQSLVTTGTLNSTGGAALAVTRGNLQLNGLIQASDLTLKAVGDISEGASSAISANSLGGQSGGNATFTQAGNSIGSIANFSSGGDFSLSNDAAIVQSGTSTLAVQGTTALNAGNHAITLGNANQLQGAVSLIGGNTAINNARALTLGASNVSGNLVASTSSTGAAINQSAPLSVTGTSTFTADTAAGTGAISLADADNTFGSSVSVTGTGIALRSNGDLHLGVVSDGANGAVSLVSGGTLYLPSAVIDTGTSDLTLSALGGSLVTGGALRGAHVALAGAQGIALANDISATQSLSLVASGGAISQTAGVLSTPVLTGSSQGATTLTGVNRVGQLAGFTANGFSLANTGALLVGGPLDSVGRVALSTSGGDLTLQGAVNGTDVSLVASGGAVKQSGGALVANSLSGSSTGASALNQRGNAIGSLGNYSSGGDFSLVDASALTVSGVLSSAGYLAMSVGGDLVLANAVSGQTVVLDAAAGSITQTGGTLTAGTLAGDSGGSTTLAQANQVGNLGSYRSGGDFSFTNGMAITQSSSLQVQGATTLNAGTNAITLTHRANGLIGAVSITGGDTEIVNEGPLVFGASQINGNLSATSTDPAIGQVGALHVTGSSYFNAGNDSIVLTDAGNQLTGPVTAIGTGIAITNAGDLHIASLTNGANGAVSLMSLGGTLYLPVSAIATGNADLLLMSGNGMLTTAGDLGGANIALMGGGGISLGHAVTATNNLSLVSSQGSISQGAGTVAAASLTGSSSGATSLTGANRVGSIGSFNANGFSLTNAGGLSVGGPLLSTGNVLLVTQAGDLDITGTVSGTAVTLKAAGAINEGPAGNIVATTLSGSAGGVTALGTKGQPVTNHIGTLGGFQSPAGFSLTNGQTLTLASVGGSSYTVDAGTSPLYLAVLDGSLLQLGTTPLYDSVGTFAASEHIGLSSAPIYAFGTLPYVVDVIGLPPAYFYALDRQGNPLPEAGSSSTNLSSTSSIGSAVIGYNRQDAYIDASQVTGGSVGYGVVPTGIRLPPGLEACDPRRAAECRNE</sequence>
<accession>A0A7G8Q3U8</accession>
<dbReference type="NCBIfam" id="TIGR01901">
    <property type="entry name" value="adhes_NPXG"/>
    <property type="match status" value="1"/>
</dbReference>
<dbReference type="KEGG" id="dtl:H8F01_20880"/>
<dbReference type="GO" id="GO:0005576">
    <property type="term" value="C:extracellular region"/>
    <property type="evidence" value="ECO:0007669"/>
    <property type="project" value="UniProtKB-SubCell"/>
</dbReference>
<evidence type="ECO:0000256" key="1">
    <source>
        <dbReference type="ARBA" id="ARBA00004613"/>
    </source>
</evidence>
<dbReference type="EMBL" id="CP060412">
    <property type="protein sequence ID" value="QNK01456.1"/>
    <property type="molecule type" value="Genomic_DNA"/>
</dbReference>
<keyword evidence="2" id="KW-0964">Secreted</keyword>
<dbReference type="RefSeq" id="WP_187056918.1">
    <property type="nucleotide sequence ID" value="NZ_CP060412.1"/>
</dbReference>
<dbReference type="Proteomes" id="UP000515873">
    <property type="component" value="Chromosome"/>
</dbReference>
<keyword evidence="3" id="KW-0732">Signal</keyword>
<comment type="subcellular location">
    <subcellularLocation>
        <location evidence="1">Secreted</location>
    </subcellularLocation>
</comment>
<proteinExistence type="predicted"/>
<gene>
    <name evidence="5" type="ORF">H8F01_20880</name>
</gene>
<dbReference type="Pfam" id="PF18886">
    <property type="entry name" value="DUF5649"/>
    <property type="match status" value="8"/>
</dbReference>
<dbReference type="PANTHER" id="PTHR12338:SF8">
    <property type="entry name" value="HEME_HEMOPEXIN-BINDING PROTEIN"/>
    <property type="match status" value="1"/>
</dbReference>
<evidence type="ECO:0000313" key="5">
    <source>
        <dbReference type="EMBL" id="QNK01456.1"/>
    </source>
</evidence>
<dbReference type="Gene3D" id="2.160.20.10">
    <property type="entry name" value="Single-stranded right-handed beta-helix, Pectin lyase-like"/>
    <property type="match status" value="1"/>
</dbReference>
<dbReference type="InterPro" id="IPR050909">
    <property type="entry name" value="Bact_Autotransporter_VF"/>
</dbReference>
<reference evidence="5 6" key="1">
    <citation type="submission" date="2020-08" db="EMBL/GenBank/DDBJ databases">
        <title>Dyella sp. G9 isolated from forest soil.</title>
        <authorList>
            <person name="Fu J."/>
            <person name="Qiu L."/>
        </authorList>
    </citation>
    <scope>NUCLEOTIDE SEQUENCE [LARGE SCALE GENOMIC DNA]</scope>
    <source>
        <strain evidence="5 6">G9</strain>
    </source>
</reference>
<dbReference type="PANTHER" id="PTHR12338">
    <property type="entry name" value="AUTOTRANSPORTER"/>
    <property type="match status" value="1"/>
</dbReference>
<dbReference type="InterPro" id="IPR011050">
    <property type="entry name" value="Pectin_lyase_fold/virulence"/>
</dbReference>
<name>A0A7G8Q3U8_9GAMM</name>